<feature type="region of interest" description="Disordered" evidence="1">
    <location>
        <begin position="157"/>
        <end position="194"/>
    </location>
</feature>
<organism evidence="2 3">
    <name type="scientific">Microvirga terrae</name>
    <dbReference type="NCBI Taxonomy" id="2740529"/>
    <lineage>
        <taxon>Bacteria</taxon>
        <taxon>Pseudomonadati</taxon>
        <taxon>Pseudomonadota</taxon>
        <taxon>Alphaproteobacteria</taxon>
        <taxon>Hyphomicrobiales</taxon>
        <taxon>Methylobacteriaceae</taxon>
        <taxon>Microvirga</taxon>
    </lineage>
</organism>
<dbReference type="Proteomes" id="UP001017257">
    <property type="component" value="Plasmid pR24_3"/>
</dbReference>
<proteinExistence type="predicted"/>
<geneLocation type="plasmid" evidence="2 3">
    <name>pR24_3</name>
</geneLocation>
<feature type="region of interest" description="Disordered" evidence="1">
    <location>
        <begin position="234"/>
        <end position="257"/>
    </location>
</feature>
<sequence>MSVVQHVFPFARPLASKVRSVRRPFHPLRVSSPYKLPHDVRDLLAAALAPFRNRDAAFSLAVFLARFWSMPGRVAGSFPIDRRALADHSELVLTEARVRGAIKTLEAIGFLDRLIPAPGSQYKAVGEGLHRKPIFFVFGGDYARLFLAANKRAAAAQGRGSKTVRPMPSEAARRPATSSPVVSAPNSPKGRSEAGKLVLMGEVRKESGLPPLAFEPDPRLEAALENLRRGVFGRAEGASRAIPDRQGAPWNDKTGRA</sequence>
<dbReference type="EMBL" id="CP102848">
    <property type="protein sequence ID" value="UVF22876.1"/>
    <property type="molecule type" value="Genomic_DNA"/>
</dbReference>
<protein>
    <recommendedName>
        <fullName evidence="4">Helix-turn-helix domain-containing protein</fullName>
    </recommendedName>
</protein>
<accession>A0ABY5S059</accession>
<evidence type="ECO:0000313" key="3">
    <source>
        <dbReference type="Proteomes" id="UP001017257"/>
    </source>
</evidence>
<keyword evidence="3" id="KW-1185">Reference proteome</keyword>
<gene>
    <name evidence="2" type="ORF">HPT29_028405</name>
</gene>
<keyword evidence="2" id="KW-0614">Plasmid</keyword>
<dbReference type="RefSeq" id="WP_173946257.1">
    <property type="nucleotide sequence ID" value="NZ_CP102848.1"/>
</dbReference>
<evidence type="ECO:0008006" key="4">
    <source>
        <dbReference type="Google" id="ProtNLM"/>
    </source>
</evidence>
<feature type="compositionally biased region" description="Polar residues" evidence="1">
    <location>
        <begin position="176"/>
        <end position="186"/>
    </location>
</feature>
<name>A0ABY5S059_9HYPH</name>
<reference evidence="2" key="1">
    <citation type="submission" date="2022-08" db="EMBL/GenBank/DDBJ databases">
        <title>Microvirga terrae sp. nov., isolated from soil.</title>
        <authorList>
            <person name="Kim K.H."/>
            <person name="Seo Y.L."/>
            <person name="Kim J.M."/>
            <person name="Lee J.K."/>
            <person name="Han D.M."/>
            <person name="Jeon C.O."/>
        </authorList>
    </citation>
    <scope>NUCLEOTIDE SEQUENCE</scope>
    <source>
        <strain evidence="2">R24</strain>
        <plasmid evidence="2">pR24_3</plasmid>
    </source>
</reference>
<evidence type="ECO:0000313" key="2">
    <source>
        <dbReference type="EMBL" id="UVF22876.1"/>
    </source>
</evidence>
<evidence type="ECO:0000256" key="1">
    <source>
        <dbReference type="SAM" id="MobiDB-lite"/>
    </source>
</evidence>